<evidence type="ECO:0000313" key="2">
    <source>
        <dbReference type="EMBL" id="MPM99366.1"/>
    </source>
</evidence>
<gene>
    <name evidence="2" type="ORF">SDC9_146557</name>
</gene>
<feature type="compositionally biased region" description="Basic and acidic residues" evidence="1">
    <location>
        <begin position="13"/>
        <end position="31"/>
    </location>
</feature>
<dbReference type="AlphaFoldDB" id="A0A645ECE5"/>
<dbReference type="EMBL" id="VSSQ01045465">
    <property type="protein sequence ID" value="MPM99366.1"/>
    <property type="molecule type" value="Genomic_DNA"/>
</dbReference>
<name>A0A645ECE5_9ZZZZ</name>
<evidence type="ECO:0000256" key="1">
    <source>
        <dbReference type="SAM" id="MobiDB-lite"/>
    </source>
</evidence>
<proteinExistence type="predicted"/>
<feature type="region of interest" description="Disordered" evidence="1">
    <location>
        <begin position="1"/>
        <end position="81"/>
    </location>
</feature>
<sequence>MDDDRWYGNPENEGEKAQHHSHDCRTEEVFRRLLHPASSDHQDHTVGPEEEVEDGKIAGEVEHPLTTEEPIGQGDTKKAAV</sequence>
<feature type="compositionally biased region" description="Basic and acidic residues" evidence="1">
    <location>
        <begin position="38"/>
        <end position="47"/>
    </location>
</feature>
<organism evidence="2">
    <name type="scientific">bioreactor metagenome</name>
    <dbReference type="NCBI Taxonomy" id="1076179"/>
    <lineage>
        <taxon>unclassified sequences</taxon>
        <taxon>metagenomes</taxon>
        <taxon>ecological metagenomes</taxon>
    </lineage>
</organism>
<reference evidence="2" key="1">
    <citation type="submission" date="2019-08" db="EMBL/GenBank/DDBJ databases">
        <authorList>
            <person name="Kucharzyk K."/>
            <person name="Murdoch R.W."/>
            <person name="Higgins S."/>
            <person name="Loffler F."/>
        </authorList>
    </citation>
    <scope>NUCLEOTIDE SEQUENCE</scope>
</reference>
<protein>
    <submittedName>
        <fullName evidence="2">Uncharacterized protein</fullName>
    </submittedName>
</protein>
<comment type="caution">
    <text evidence="2">The sequence shown here is derived from an EMBL/GenBank/DDBJ whole genome shotgun (WGS) entry which is preliminary data.</text>
</comment>
<accession>A0A645ECE5</accession>
<feature type="compositionally biased region" description="Basic and acidic residues" evidence="1">
    <location>
        <begin position="54"/>
        <end position="66"/>
    </location>
</feature>